<dbReference type="GO" id="GO:0000155">
    <property type="term" value="F:phosphorelay sensor kinase activity"/>
    <property type="evidence" value="ECO:0007669"/>
    <property type="project" value="InterPro"/>
</dbReference>
<dbReference type="RefSeq" id="WP_314796486.1">
    <property type="nucleotide sequence ID" value="NZ_CP130319.1"/>
</dbReference>
<feature type="domain" description="HAMP" evidence="8">
    <location>
        <begin position="286"/>
        <end position="339"/>
    </location>
</feature>
<dbReference type="SUPFAM" id="SSF158472">
    <property type="entry name" value="HAMP domain-like"/>
    <property type="match status" value="1"/>
</dbReference>
<gene>
    <name evidence="9" type="ORF">MJB10_16740</name>
</gene>
<dbReference type="Pfam" id="PF02518">
    <property type="entry name" value="HATPase_c"/>
    <property type="match status" value="1"/>
</dbReference>
<dbReference type="Pfam" id="PF00672">
    <property type="entry name" value="HAMP"/>
    <property type="match status" value="1"/>
</dbReference>
<evidence type="ECO:0000256" key="2">
    <source>
        <dbReference type="ARBA" id="ARBA00022475"/>
    </source>
</evidence>
<dbReference type="GO" id="GO:0005886">
    <property type="term" value="C:plasma membrane"/>
    <property type="evidence" value="ECO:0007669"/>
    <property type="project" value="UniProtKB-SubCell"/>
</dbReference>
<keyword evidence="7" id="KW-1133">Transmembrane helix</keyword>
<dbReference type="PANTHER" id="PTHR34220">
    <property type="entry name" value="SENSOR HISTIDINE KINASE YPDA"/>
    <property type="match status" value="1"/>
</dbReference>
<keyword evidence="10" id="KW-1185">Reference proteome</keyword>
<dbReference type="EMBL" id="CP130319">
    <property type="protein sequence ID" value="WNR42762.1"/>
    <property type="molecule type" value="Genomic_DNA"/>
</dbReference>
<dbReference type="Gene3D" id="6.10.340.10">
    <property type="match status" value="1"/>
</dbReference>
<reference evidence="9" key="1">
    <citation type="submission" date="2022-02" db="EMBL/GenBank/DDBJ databases">
        <title>Paenibacillus sp. MBLB1832 Whole Genome Shotgun Sequencing.</title>
        <authorList>
            <person name="Hwang C.Y."/>
            <person name="Cho E.-S."/>
            <person name="Seo M.-J."/>
        </authorList>
    </citation>
    <scope>NUCLEOTIDE SEQUENCE</scope>
    <source>
        <strain evidence="9">MBLB1832</strain>
    </source>
</reference>
<dbReference type="InterPro" id="IPR036890">
    <property type="entry name" value="HATPase_C_sf"/>
</dbReference>
<dbReference type="InterPro" id="IPR003594">
    <property type="entry name" value="HATPase_dom"/>
</dbReference>
<dbReference type="PANTHER" id="PTHR34220:SF7">
    <property type="entry name" value="SENSOR HISTIDINE KINASE YPDA"/>
    <property type="match status" value="1"/>
</dbReference>
<evidence type="ECO:0000256" key="5">
    <source>
        <dbReference type="ARBA" id="ARBA00022777"/>
    </source>
</evidence>
<dbReference type="PROSITE" id="PS50885">
    <property type="entry name" value="HAMP"/>
    <property type="match status" value="1"/>
</dbReference>
<keyword evidence="6 7" id="KW-0472">Membrane</keyword>
<keyword evidence="3" id="KW-0597">Phosphoprotein</keyword>
<evidence type="ECO:0000313" key="9">
    <source>
        <dbReference type="EMBL" id="WNR42762.1"/>
    </source>
</evidence>
<dbReference type="AlphaFoldDB" id="A0AA96LKH3"/>
<accession>A0AA96LKH3</accession>
<keyword evidence="2" id="KW-1003">Cell membrane</keyword>
<dbReference type="InterPro" id="IPR010559">
    <property type="entry name" value="Sig_transdc_His_kin_internal"/>
</dbReference>
<keyword evidence="4 9" id="KW-0808">Transferase</keyword>
<evidence type="ECO:0000256" key="3">
    <source>
        <dbReference type="ARBA" id="ARBA00022553"/>
    </source>
</evidence>
<dbReference type="CDD" id="cd06225">
    <property type="entry name" value="HAMP"/>
    <property type="match status" value="1"/>
</dbReference>
<organism evidence="9 10">
    <name type="scientific">Paenibacillus roseopurpureus</name>
    <dbReference type="NCBI Taxonomy" id="2918901"/>
    <lineage>
        <taxon>Bacteria</taxon>
        <taxon>Bacillati</taxon>
        <taxon>Bacillota</taxon>
        <taxon>Bacilli</taxon>
        <taxon>Bacillales</taxon>
        <taxon>Paenibacillaceae</taxon>
        <taxon>Paenibacillus</taxon>
    </lineage>
</organism>
<keyword evidence="7" id="KW-0812">Transmembrane</keyword>
<feature type="transmembrane region" description="Helical" evidence="7">
    <location>
        <begin position="267"/>
        <end position="289"/>
    </location>
</feature>
<keyword evidence="5 9" id="KW-0418">Kinase</keyword>
<dbReference type="SUPFAM" id="SSF55874">
    <property type="entry name" value="ATPase domain of HSP90 chaperone/DNA topoisomerase II/histidine kinase"/>
    <property type="match status" value="1"/>
</dbReference>
<comment type="subcellular location">
    <subcellularLocation>
        <location evidence="1">Cell membrane</location>
        <topology evidence="1">Multi-pass membrane protein</topology>
    </subcellularLocation>
</comment>
<dbReference type="InterPro" id="IPR003660">
    <property type="entry name" value="HAMP_dom"/>
</dbReference>
<dbReference type="SMART" id="SM00387">
    <property type="entry name" value="HATPase_c"/>
    <property type="match status" value="1"/>
</dbReference>
<sequence>MELLKKAQIGIHQQMIAALQNIMDNRSKTIRDILLKIYNDQDLNTYIMSMMDDTEPGEFYADNTFDKQTIVNKLDDLVSVDKNISHLILYNNTTKKAYLYLYDLNYTFSDFTKPIIKNIPQLQKPTQESFIIPAHLDPYYALQSSKYKFGIASNFYYPRSSLFLGRFIIEFGIEDLQNTVLQFGKDMQGYLLILTKEGDVIFDSSSTYYGKKYPYFDKIGQSSDSVQLAEDSIVNVVNSDQSKFIYASVLPKSTLSKQLSIFNNSTYLAAIILLLFIFSVYFFVTGIISKRVNRIVNAMGKTVKSNLLHRIPLTHKDNEFEQIAIHFNKMCDNLQDYINKSYVYELQQKVAEMKILENQINPHFLYNSLEAIRARLEIDGNDEGGQMIYSLATLFRASLKADSVVTIAEEIEFCHMYLNIFEVRYQNLFQFHIDIQDNIKHCGIIKLILQPIVENYLIHGFDRRRQDNVLSIRGYQEGNTICITVSDNGIGIPFDKLNELKRKLNTASPSTIGSIGLHNANERIKLLFGSSYGLDIESDGSNGSNVTLRIPCLRPEEIKEQNITMLKNLPSNH</sequence>
<evidence type="ECO:0000259" key="8">
    <source>
        <dbReference type="PROSITE" id="PS50885"/>
    </source>
</evidence>
<evidence type="ECO:0000256" key="7">
    <source>
        <dbReference type="SAM" id="Phobius"/>
    </source>
</evidence>
<protein>
    <submittedName>
        <fullName evidence="9">Sensor histidine kinase</fullName>
        <ecNumber evidence="9">2.7.13.3</ecNumber>
    </submittedName>
</protein>
<evidence type="ECO:0000313" key="10">
    <source>
        <dbReference type="Proteomes" id="UP001304650"/>
    </source>
</evidence>
<dbReference type="InterPro" id="IPR050640">
    <property type="entry name" value="Bact_2-comp_sensor_kinase"/>
</dbReference>
<dbReference type="Proteomes" id="UP001304650">
    <property type="component" value="Chromosome"/>
</dbReference>
<name>A0AA96LKH3_9BACL</name>
<dbReference type="KEGG" id="proo:MJB10_16740"/>
<evidence type="ECO:0000256" key="6">
    <source>
        <dbReference type="ARBA" id="ARBA00023136"/>
    </source>
</evidence>
<dbReference type="EC" id="2.7.13.3" evidence="9"/>
<dbReference type="Gene3D" id="3.30.565.10">
    <property type="entry name" value="Histidine kinase-like ATPase, C-terminal domain"/>
    <property type="match status" value="1"/>
</dbReference>
<dbReference type="SMART" id="SM00304">
    <property type="entry name" value="HAMP"/>
    <property type="match status" value="1"/>
</dbReference>
<dbReference type="Pfam" id="PF06580">
    <property type="entry name" value="His_kinase"/>
    <property type="match status" value="1"/>
</dbReference>
<evidence type="ECO:0000256" key="4">
    <source>
        <dbReference type="ARBA" id="ARBA00022679"/>
    </source>
</evidence>
<evidence type="ECO:0000256" key="1">
    <source>
        <dbReference type="ARBA" id="ARBA00004651"/>
    </source>
</evidence>
<proteinExistence type="predicted"/>